<dbReference type="PROSITE" id="PS50011">
    <property type="entry name" value="PROTEIN_KINASE_DOM"/>
    <property type="match status" value="1"/>
</dbReference>
<reference evidence="2 3" key="1">
    <citation type="submission" date="2023-01" db="EMBL/GenBank/DDBJ databases">
        <title>Analysis of 21 Apiospora genomes using comparative genomics revels a genus with tremendous synthesis potential of carbohydrate active enzymes and secondary metabolites.</title>
        <authorList>
            <person name="Sorensen T."/>
        </authorList>
    </citation>
    <scope>NUCLEOTIDE SEQUENCE [LARGE SCALE GENOMIC DNA]</scope>
    <source>
        <strain evidence="2 3">CBS 24483</strain>
    </source>
</reference>
<dbReference type="PANTHER" id="PTHR24359">
    <property type="entry name" value="SERINE/THREONINE-PROTEIN KINASE SBK1"/>
    <property type="match status" value="1"/>
</dbReference>
<feature type="domain" description="Protein kinase" evidence="1">
    <location>
        <begin position="23"/>
        <end position="324"/>
    </location>
</feature>
<dbReference type="Proteomes" id="UP001391051">
    <property type="component" value="Unassembled WGS sequence"/>
</dbReference>
<evidence type="ECO:0000313" key="3">
    <source>
        <dbReference type="Proteomes" id="UP001391051"/>
    </source>
</evidence>
<dbReference type="Pfam" id="PF00069">
    <property type="entry name" value="Pkinase"/>
    <property type="match status" value="1"/>
</dbReference>
<comment type="caution">
    <text evidence="2">The sequence shown here is derived from an EMBL/GenBank/DDBJ whole genome shotgun (WGS) entry which is preliminary data.</text>
</comment>
<dbReference type="EMBL" id="JAQQWE010000005">
    <property type="protein sequence ID" value="KAK7952726.1"/>
    <property type="molecule type" value="Genomic_DNA"/>
</dbReference>
<keyword evidence="3" id="KW-1185">Reference proteome</keyword>
<dbReference type="Gene3D" id="1.10.510.10">
    <property type="entry name" value="Transferase(Phosphotransferase) domain 1"/>
    <property type="match status" value="1"/>
</dbReference>
<evidence type="ECO:0000313" key="2">
    <source>
        <dbReference type="EMBL" id="KAK7952726.1"/>
    </source>
</evidence>
<name>A0ABR1QG85_9PEZI</name>
<proteinExistence type="predicted"/>
<dbReference type="InterPro" id="IPR000719">
    <property type="entry name" value="Prot_kinase_dom"/>
</dbReference>
<organism evidence="2 3">
    <name type="scientific">Apiospora aurea</name>
    <dbReference type="NCBI Taxonomy" id="335848"/>
    <lineage>
        <taxon>Eukaryota</taxon>
        <taxon>Fungi</taxon>
        <taxon>Dikarya</taxon>
        <taxon>Ascomycota</taxon>
        <taxon>Pezizomycotina</taxon>
        <taxon>Sordariomycetes</taxon>
        <taxon>Xylariomycetidae</taxon>
        <taxon>Amphisphaeriales</taxon>
        <taxon>Apiosporaceae</taxon>
        <taxon>Apiospora</taxon>
    </lineage>
</organism>
<dbReference type="SMART" id="SM00220">
    <property type="entry name" value="S_TKc"/>
    <property type="match status" value="1"/>
</dbReference>
<dbReference type="SUPFAM" id="SSF56112">
    <property type="entry name" value="Protein kinase-like (PK-like)"/>
    <property type="match status" value="1"/>
</dbReference>
<dbReference type="GeneID" id="92077738"/>
<sequence length="324" mass="37332">MHYSFPEPIILPWRKLTGKDHLSWEASNRAEGGYAVVQGVMMAKSSYNFDLVLKNLRFRLNGFALKKIKSSPPQDDLEVIQAVEIKLELERLYYHEVAILKQFSDSSQHHLIFLLSSFTLKQDLCFLFPHADCDLSAYWERIQKEPLPDLEYKKWISRQLSGLTSAVRTLHAGLVTTEGVRRYCRHGDIKLENILWFRSDTDKYGILVLSDIGVSTFNRTISRSKQPGKYVAQIPVYHPPESVLAGGNVDRTFDIWSLGCVYLEMMTWALGGREHLRGFRNQRIQEPSTQIQSDVFYKIQIRNNSGKQVYMAMVKQNAFSSTES</sequence>
<dbReference type="PANTHER" id="PTHR24359:SF37">
    <property type="entry name" value="PROTEIN KINASE DOMAIN-CONTAINING PROTEIN"/>
    <property type="match status" value="1"/>
</dbReference>
<dbReference type="InterPro" id="IPR011009">
    <property type="entry name" value="Kinase-like_dom_sf"/>
</dbReference>
<dbReference type="RefSeq" id="XP_066700788.1">
    <property type="nucleotide sequence ID" value="XM_066844676.1"/>
</dbReference>
<gene>
    <name evidence="2" type="ORF">PG986_008454</name>
</gene>
<evidence type="ECO:0000259" key="1">
    <source>
        <dbReference type="PROSITE" id="PS50011"/>
    </source>
</evidence>
<protein>
    <recommendedName>
        <fullName evidence="1">Protein kinase domain-containing protein</fullName>
    </recommendedName>
</protein>
<accession>A0ABR1QG85</accession>